<proteinExistence type="predicted"/>
<evidence type="ECO:0000313" key="2">
    <source>
        <dbReference type="EMBL" id="GGI56171.1"/>
    </source>
</evidence>
<evidence type="ECO:0000313" key="3">
    <source>
        <dbReference type="Proteomes" id="UP000624701"/>
    </source>
</evidence>
<reference evidence="3" key="1">
    <citation type="journal article" date="2019" name="Int. J. Syst. Evol. Microbiol.">
        <title>The Global Catalogue of Microorganisms (GCM) 10K type strain sequencing project: providing services to taxonomists for standard genome sequencing and annotation.</title>
        <authorList>
            <consortium name="The Broad Institute Genomics Platform"/>
            <consortium name="The Broad Institute Genome Sequencing Center for Infectious Disease"/>
            <person name="Wu L."/>
            <person name="Ma J."/>
        </authorList>
    </citation>
    <scope>NUCLEOTIDE SEQUENCE [LARGE SCALE GENOMIC DNA]</scope>
    <source>
        <strain evidence="3">CCM 8681</strain>
    </source>
</reference>
<protein>
    <recommendedName>
        <fullName evidence="1">DUF4114 domain-containing protein</fullName>
    </recommendedName>
</protein>
<feature type="domain" description="DUF4114" evidence="1">
    <location>
        <begin position="545"/>
        <end position="623"/>
    </location>
</feature>
<dbReference type="InterPro" id="IPR025193">
    <property type="entry name" value="DUF4114"/>
</dbReference>
<dbReference type="Proteomes" id="UP000624701">
    <property type="component" value="Unassembled WGS sequence"/>
</dbReference>
<dbReference type="RefSeq" id="WP_188373101.1">
    <property type="nucleotide sequence ID" value="NZ_BMDQ01000001.1"/>
</dbReference>
<comment type="caution">
    <text evidence="2">The sequence shown here is derived from an EMBL/GenBank/DDBJ whole genome shotgun (WGS) entry which is preliminary data.</text>
</comment>
<sequence>MNLKKYYLTFLTLFTIVSCSKPDDDTNLIENEEAAIDVLFREGVNNSRLQLINRSILAKVPLDYVSGRLNNANAEVTNQQPYFWTWVARVNSPIINGELLSATHCTIKNNKAYVSYHKQGNTHLGSIEILDITDPANPILLQQIDFLNADINAITAESNGTIWAAGSHKNHGATVYKIDAGTQSFERINLSNSLNTGISASANGIAITNNYVLVSAGKTHGGQFTIDKNTLEIVYVDAYSDCKYVGVNGTSDNAKYASLITGDVATIKTGTVNSFVSSNSYSVGNIVHTNVEEAYRGKNTLVFDPYNSDRVFVAMAEKGFKAYNVNSGVEMNHSKGTMLLEGNTNAITLDDDYMYIANGADGIAIADHAANYAEVQPFFVWDMEEQPASANYITAQNDWVFVCKGQGGFNILYKQDKASYMTVSPYNDSGTPITMEEDEVICSTLLPNLFNDILPEQQNAITSHPEYFAHPAKNIHIKETAEVTLTFVSEGAGYKNTLGYYTYNINNPPQTVDDLIKVVVFPNASAQNSGGELIPGNTLKLLGTFEADTIIGFFVIADGWRNNQITEGFYTQHTNAILNNNDQQQALIFHDSTCNSTIICFEDISVPNGDKDFNDAIFQIQANPSSAIDTSEYYQIQ</sequence>
<name>A0ABQ2BUL4_9FLAO</name>
<dbReference type="PROSITE" id="PS51257">
    <property type="entry name" value="PROKAR_LIPOPROTEIN"/>
    <property type="match status" value="1"/>
</dbReference>
<dbReference type="EMBL" id="BMDQ01000001">
    <property type="protein sequence ID" value="GGI56171.1"/>
    <property type="molecule type" value="Genomic_DNA"/>
</dbReference>
<dbReference type="Pfam" id="PF13448">
    <property type="entry name" value="DUF4114"/>
    <property type="match status" value="1"/>
</dbReference>
<accession>A0ABQ2BUL4</accession>
<keyword evidence="3" id="KW-1185">Reference proteome</keyword>
<dbReference type="SUPFAM" id="SSF101908">
    <property type="entry name" value="Putative isomerase YbhE"/>
    <property type="match status" value="1"/>
</dbReference>
<gene>
    <name evidence="2" type="ORF">GCM10011444_04800</name>
</gene>
<evidence type="ECO:0000259" key="1">
    <source>
        <dbReference type="Pfam" id="PF13448"/>
    </source>
</evidence>
<organism evidence="2 3">
    <name type="scientific">Winogradskyella haliclonae</name>
    <dbReference type="NCBI Taxonomy" id="2048558"/>
    <lineage>
        <taxon>Bacteria</taxon>
        <taxon>Pseudomonadati</taxon>
        <taxon>Bacteroidota</taxon>
        <taxon>Flavobacteriia</taxon>
        <taxon>Flavobacteriales</taxon>
        <taxon>Flavobacteriaceae</taxon>
        <taxon>Winogradskyella</taxon>
    </lineage>
</organism>